<proteinExistence type="predicted"/>
<gene>
    <name evidence="2" type="ORF">DESHY_120033</name>
</gene>
<evidence type="ECO:0000313" key="2">
    <source>
        <dbReference type="EMBL" id="CCO07669.1"/>
    </source>
</evidence>
<keyword evidence="1" id="KW-0472">Membrane</keyword>
<organism evidence="2 3">
    <name type="scientific">Desulforamulus hydrothermalis Lam5 = DSM 18033</name>
    <dbReference type="NCBI Taxonomy" id="1121428"/>
    <lineage>
        <taxon>Bacteria</taxon>
        <taxon>Bacillati</taxon>
        <taxon>Bacillota</taxon>
        <taxon>Clostridia</taxon>
        <taxon>Eubacteriales</taxon>
        <taxon>Peptococcaceae</taxon>
        <taxon>Desulforamulus</taxon>
    </lineage>
</organism>
<keyword evidence="1" id="KW-0812">Transmembrane</keyword>
<dbReference type="STRING" id="1121428.DESHY_120033"/>
<dbReference type="Pfam" id="PF12670">
    <property type="entry name" value="DUF3792"/>
    <property type="match status" value="1"/>
</dbReference>
<dbReference type="eggNOG" id="ENOG5032W07">
    <property type="taxonomic scope" value="Bacteria"/>
</dbReference>
<comment type="caution">
    <text evidence="2">The sequence shown here is derived from an EMBL/GenBank/DDBJ whole genome shotgun (WGS) entry which is preliminary data.</text>
</comment>
<dbReference type="RefSeq" id="WP_008410650.1">
    <property type="nucleotide sequence ID" value="NZ_CAOS01000004.1"/>
</dbReference>
<dbReference type="OrthoDB" id="1787138at2"/>
<evidence type="ECO:0008006" key="4">
    <source>
        <dbReference type="Google" id="ProtNLM"/>
    </source>
</evidence>
<keyword evidence="1" id="KW-1133">Transmembrane helix</keyword>
<protein>
    <recommendedName>
        <fullName evidence="4">Membrane protein, TIGR04086 family</fullName>
    </recommendedName>
</protein>
<dbReference type="Proteomes" id="UP000009315">
    <property type="component" value="Unassembled WGS sequence"/>
</dbReference>
<dbReference type="InterPro" id="IPR023804">
    <property type="entry name" value="DUF3792_TM"/>
</dbReference>
<reference evidence="2 3" key="1">
    <citation type="journal article" date="2013" name="Genome Announc.">
        <title>Genome Sequence of the Sulfate-Reducing Bacterium Desulfotomaculum hydrothermale Lam5(T).</title>
        <authorList>
            <person name="Amin O."/>
            <person name="Fardeau M.L."/>
            <person name="Valette O."/>
            <person name="Hirschler-Rea A."/>
            <person name="Barbe V."/>
            <person name="Medigue C."/>
            <person name="Vacherie B."/>
            <person name="Ollivier B."/>
            <person name="Bertin P.N."/>
            <person name="Dolla A."/>
        </authorList>
    </citation>
    <scope>NUCLEOTIDE SEQUENCE [LARGE SCALE GENOMIC DNA]</scope>
    <source>
        <strain evidence="3">Lam5 / DSM 18033</strain>
    </source>
</reference>
<evidence type="ECO:0000256" key="1">
    <source>
        <dbReference type="SAM" id="Phobius"/>
    </source>
</evidence>
<dbReference type="EMBL" id="CAOS01000004">
    <property type="protein sequence ID" value="CCO07669.1"/>
    <property type="molecule type" value="Genomic_DNA"/>
</dbReference>
<feature type="transmembrane region" description="Helical" evidence="1">
    <location>
        <begin position="55"/>
        <end position="80"/>
    </location>
</feature>
<dbReference type="NCBIfam" id="TIGR04086">
    <property type="entry name" value="TIGR04086_membr"/>
    <property type="match status" value="1"/>
</dbReference>
<name>K8DY52_9FIRM</name>
<feature type="transmembrane region" description="Helical" evidence="1">
    <location>
        <begin position="114"/>
        <end position="137"/>
    </location>
</feature>
<feature type="transmembrane region" description="Helical" evidence="1">
    <location>
        <begin position="28"/>
        <end position="49"/>
    </location>
</feature>
<feature type="transmembrane region" description="Helical" evidence="1">
    <location>
        <begin position="92"/>
        <end position="108"/>
    </location>
</feature>
<evidence type="ECO:0000313" key="3">
    <source>
        <dbReference type="Proteomes" id="UP000009315"/>
    </source>
</evidence>
<sequence length="151" mass="15605">MGRLTFVHWQKQGVKGDRPFKKGAVGTGLAQAFSVTLAVFLMMGFVVLITNQPVYQFSTAVLLTILASAALGGCGAGAAAGIRGWQHGGMTGLLYGIIFVAFGALMGLPAPDPVLLPLAMALLGAAGGILGVNLPAVRKRAVQRRYLNPGK</sequence>
<dbReference type="AlphaFoldDB" id="K8DY52"/>
<accession>K8DY52</accession>
<keyword evidence="3" id="KW-1185">Reference proteome</keyword>